<organism evidence="2 3">
    <name type="scientific">Prevotella heparinolytica</name>
    <dbReference type="NCBI Taxonomy" id="28113"/>
    <lineage>
        <taxon>Bacteria</taxon>
        <taxon>Pseudomonadati</taxon>
        <taxon>Bacteroidota</taxon>
        <taxon>Bacteroidia</taxon>
        <taxon>Bacteroidales</taxon>
        <taxon>Bacteroidaceae</taxon>
        <taxon>Bacteroides</taxon>
    </lineage>
</organism>
<comment type="caution">
    <text evidence="2">The sequence shown here is derived from an EMBL/GenBank/DDBJ whole genome shotgun (WGS) entry which is preliminary data.</text>
</comment>
<feature type="non-terminal residue" evidence="2">
    <location>
        <position position="30"/>
    </location>
</feature>
<keyword evidence="1" id="KW-0472">Membrane</keyword>
<protein>
    <submittedName>
        <fullName evidence="2">Uncharacterized protein</fullName>
    </submittedName>
</protein>
<dbReference type="Proteomes" id="UP000295600">
    <property type="component" value="Unassembled WGS sequence"/>
</dbReference>
<proteinExistence type="predicted"/>
<reference evidence="2 3" key="1">
    <citation type="submission" date="2019-03" db="EMBL/GenBank/DDBJ databases">
        <title>Genomic Encyclopedia of Type Strains, Phase IV (KMG-IV): sequencing the most valuable type-strain genomes for metagenomic binning, comparative biology and taxonomic classification.</title>
        <authorList>
            <person name="Goeker M."/>
        </authorList>
    </citation>
    <scope>NUCLEOTIDE SEQUENCE [LARGE SCALE GENOMIC DNA]</scope>
    <source>
        <strain evidence="2 3">DSM 23917</strain>
    </source>
</reference>
<evidence type="ECO:0000256" key="1">
    <source>
        <dbReference type="SAM" id="Phobius"/>
    </source>
</evidence>
<evidence type="ECO:0000313" key="2">
    <source>
        <dbReference type="EMBL" id="TCO90793.1"/>
    </source>
</evidence>
<name>A0A4R2LP34_9BACE</name>
<dbReference type="AlphaFoldDB" id="A0A4R2LP34"/>
<accession>A0A4R2LP34</accession>
<evidence type="ECO:0000313" key="3">
    <source>
        <dbReference type="Proteomes" id="UP000295600"/>
    </source>
</evidence>
<keyword evidence="1" id="KW-1133">Transmembrane helix</keyword>
<sequence length="30" mass="3452">MINSVLIAKIVILWVSKLIHNNILMYALLD</sequence>
<dbReference type="EMBL" id="SLXB01000015">
    <property type="protein sequence ID" value="TCO90793.1"/>
    <property type="molecule type" value="Genomic_DNA"/>
</dbReference>
<gene>
    <name evidence="2" type="ORF">EV202_11573</name>
</gene>
<feature type="transmembrane region" description="Helical" evidence="1">
    <location>
        <begin position="6"/>
        <end position="29"/>
    </location>
</feature>
<keyword evidence="1" id="KW-0812">Transmembrane</keyword>